<organism evidence="2 3">
    <name type="scientific">Arthrobacter agilis</name>
    <dbReference type="NCBI Taxonomy" id="37921"/>
    <lineage>
        <taxon>Bacteria</taxon>
        <taxon>Bacillati</taxon>
        <taxon>Actinomycetota</taxon>
        <taxon>Actinomycetes</taxon>
        <taxon>Micrococcales</taxon>
        <taxon>Micrococcaceae</taxon>
        <taxon>Arthrobacter</taxon>
    </lineage>
</organism>
<protein>
    <recommendedName>
        <fullName evidence="4">DUF3188 domain-containing protein</fullName>
    </recommendedName>
</protein>
<evidence type="ECO:0000313" key="2">
    <source>
        <dbReference type="EMBL" id="AUZ87803.1"/>
    </source>
</evidence>
<name>A0A2L0UEV3_9MICC</name>
<feature type="transmembrane region" description="Helical" evidence="1">
    <location>
        <begin position="12"/>
        <end position="35"/>
    </location>
</feature>
<proteinExistence type="predicted"/>
<evidence type="ECO:0000313" key="3">
    <source>
        <dbReference type="Proteomes" id="UP000239187"/>
    </source>
</evidence>
<keyword evidence="1" id="KW-0812">Transmembrane</keyword>
<dbReference type="EMBL" id="CP024915">
    <property type="protein sequence ID" value="AUZ87803.1"/>
    <property type="molecule type" value="Genomic_DNA"/>
</dbReference>
<gene>
    <name evidence="2" type="ORF">CVO76_09300</name>
</gene>
<reference evidence="2 3" key="1">
    <citation type="submission" date="2017-11" db="EMBL/GenBank/DDBJ databases">
        <title>Draft genome of Arthrobacter agilis strain UMCV2, a plant growth-promoting rhizobacterium and biocontrol capacity of phytopathogenic fungi.</title>
        <authorList>
            <person name="Martinez-Camara R."/>
            <person name="Santoyo G."/>
            <person name="Moreno-Hagelsieb G."/>
            <person name="Valencia-Cantero E."/>
        </authorList>
    </citation>
    <scope>NUCLEOTIDE SEQUENCE [LARGE SCALE GENOMIC DNA]</scope>
    <source>
        <strain evidence="2 3">UMCV2</strain>
    </source>
</reference>
<evidence type="ECO:0000256" key="1">
    <source>
        <dbReference type="SAM" id="Phobius"/>
    </source>
</evidence>
<feature type="transmembrane region" description="Helical" evidence="1">
    <location>
        <begin position="41"/>
        <end position="63"/>
    </location>
</feature>
<evidence type="ECO:0008006" key="4">
    <source>
        <dbReference type="Google" id="ProtNLM"/>
    </source>
</evidence>
<dbReference type="Proteomes" id="UP000239187">
    <property type="component" value="Chromosome"/>
</dbReference>
<keyword evidence="1" id="KW-0472">Membrane</keyword>
<sequence>MLNTPWETGTDLYRKLVVSALVTTAIGILVAVVGAATDQRALVLTGIPVIVVGMVCHLAGMVVRSRDVRRRMKDLR</sequence>
<accession>A0A2L0UEV3</accession>
<dbReference type="RefSeq" id="WP_208739049.1">
    <property type="nucleotide sequence ID" value="NZ_CP024915.1"/>
</dbReference>
<dbReference type="AlphaFoldDB" id="A0A2L0UEV3"/>
<keyword evidence="1" id="KW-1133">Transmembrane helix</keyword>